<feature type="transmembrane region" description="Helical" evidence="3">
    <location>
        <begin position="64"/>
        <end position="83"/>
    </location>
</feature>
<dbReference type="AlphaFoldDB" id="A0AA88S2T6"/>
<dbReference type="EMBL" id="JAUPFM010000016">
    <property type="protein sequence ID" value="KAK2826658.1"/>
    <property type="molecule type" value="Genomic_DNA"/>
</dbReference>
<dbReference type="InterPro" id="IPR036179">
    <property type="entry name" value="Ig-like_dom_sf"/>
</dbReference>
<keyword evidence="3" id="KW-0472">Membrane</keyword>
<dbReference type="InterPro" id="IPR013106">
    <property type="entry name" value="Ig_V-set"/>
</dbReference>
<keyword evidence="6" id="KW-1185">Reference proteome</keyword>
<dbReference type="Gene3D" id="2.60.40.10">
    <property type="entry name" value="Immunoglobulins"/>
    <property type="match status" value="1"/>
</dbReference>
<feature type="domain" description="Ig-like" evidence="4">
    <location>
        <begin position="74"/>
        <end position="212"/>
    </location>
</feature>
<keyword evidence="3" id="KW-1133">Transmembrane helix</keyword>
<dbReference type="SUPFAM" id="SSF48726">
    <property type="entry name" value="Immunoglobulin"/>
    <property type="match status" value="1"/>
</dbReference>
<protein>
    <recommendedName>
        <fullName evidence="4">Ig-like domain-containing protein</fullName>
    </recommendedName>
</protein>
<gene>
    <name evidence="5" type="ORF">Q5P01_020872</name>
</gene>
<dbReference type="InterPro" id="IPR007110">
    <property type="entry name" value="Ig-like_dom"/>
</dbReference>
<sequence>MLWYQQTEDGLMNLIGFSYFGNEPSYENQFKDQFNITRENMQSGALILRSQLWSSVRSCKNTNYFLLVVILIKPLFQLVSIIFRRRQLSTNMLASGLYLSLLLHSGLSVVVLQSGDQILRPAATVTLDCRMGPGLSMGSHTMYWYRQNHYGAPVEFLSKEYDQTVGHIQSSIDTSKNKFSLQITELFVNDSSTYYCAASHSDAHRPDSHTNNNSVW</sequence>
<dbReference type="InterPro" id="IPR003599">
    <property type="entry name" value="Ig_sub"/>
</dbReference>
<dbReference type="GO" id="GO:0002376">
    <property type="term" value="P:immune system process"/>
    <property type="evidence" value="ECO:0007669"/>
    <property type="project" value="UniProtKB-KW"/>
</dbReference>
<dbReference type="InterPro" id="IPR013783">
    <property type="entry name" value="Ig-like_fold"/>
</dbReference>
<dbReference type="SMART" id="SM00406">
    <property type="entry name" value="IGv"/>
    <property type="match status" value="1"/>
</dbReference>
<evidence type="ECO:0000313" key="6">
    <source>
        <dbReference type="Proteomes" id="UP001187415"/>
    </source>
</evidence>
<evidence type="ECO:0000313" key="5">
    <source>
        <dbReference type="EMBL" id="KAK2826658.1"/>
    </source>
</evidence>
<name>A0AA88S2T6_CHASR</name>
<accession>A0AA88S2T6</accession>
<dbReference type="Pfam" id="PF07686">
    <property type="entry name" value="V-set"/>
    <property type="match status" value="1"/>
</dbReference>
<dbReference type="Proteomes" id="UP001187415">
    <property type="component" value="Unassembled WGS sequence"/>
</dbReference>
<organism evidence="5 6">
    <name type="scientific">Channa striata</name>
    <name type="common">Snakehead murrel</name>
    <name type="synonym">Ophicephalus striatus</name>
    <dbReference type="NCBI Taxonomy" id="64152"/>
    <lineage>
        <taxon>Eukaryota</taxon>
        <taxon>Metazoa</taxon>
        <taxon>Chordata</taxon>
        <taxon>Craniata</taxon>
        <taxon>Vertebrata</taxon>
        <taxon>Euteleostomi</taxon>
        <taxon>Actinopterygii</taxon>
        <taxon>Neopterygii</taxon>
        <taxon>Teleostei</taxon>
        <taxon>Neoteleostei</taxon>
        <taxon>Acanthomorphata</taxon>
        <taxon>Anabantaria</taxon>
        <taxon>Anabantiformes</taxon>
        <taxon>Channoidei</taxon>
        <taxon>Channidae</taxon>
        <taxon>Channa</taxon>
    </lineage>
</organism>
<dbReference type="PANTHER" id="PTHR23268">
    <property type="entry name" value="T-CELL RECEPTOR BETA CHAIN"/>
    <property type="match status" value="1"/>
</dbReference>
<comment type="caution">
    <text evidence="5">The sequence shown here is derived from an EMBL/GenBank/DDBJ whole genome shotgun (WGS) entry which is preliminary data.</text>
</comment>
<evidence type="ECO:0000256" key="3">
    <source>
        <dbReference type="SAM" id="Phobius"/>
    </source>
</evidence>
<evidence type="ECO:0000256" key="2">
    <source>
        <dbReference type="ARBA" id="ARBA00022859"/>
    </source>
</evidence>
<keyword evidence="1" id="KW-0732">Signal</keyword>
<dbReference type="GO" id="GO:0005886">
    <property type="term" value="C:plasma membrane"/>
    <property type="evidence" value="ECO:0007669"/>
    <property type="project" value="TreeGrafter"/>
</dbReference>
<keyword evidence="2" id="KW-0391">Immunity</keyword>
<evidence type="ECO:0000259" key="4">
    <source>
        <dbReference type="PROSITE" id="PS50835"/>
    </source>
</evidence>
<dbReference type="SMART" id="SM00409">
    <property type="entry name" value="IG"/>
    <property type="match status" value="1"/>
</dbReference>
<dbReference type="InterPro" id="IPR050413">
    <property type="entry name" value="TCR_beta_variable"/>
</dbReference>
<reference evidence="5" key="1">
    <citation type="submission" date="2023-07" db="EMBL/GenBank/DDBJ databases">
        <title>Chromosome-level Genome Assembly of Striped Snakehead (Channa striata).</title>
        <authorList>
            <person name="Liu H."/>
        </authorList>
    </citation>
    <scope>NUCLEOTIDE SEQUENCE</scope>
    <source>
        <strain evidence="5">Gz</strain>
        <tissue evidence="5">Muscle</tissue>
    </source>
</reference>
<dbReference type="GO" id="GO:0007166">
    <property type="term" value="P:cell surface receptor signaling pathway"/>
    <property type="evidence" value="ECO:0007669"/>
    <property type="project" value="TreeGrafter"/>
</dbReference>
<keyword evidence="3" id="KW-0812">Transmembrane</keyword>
<dbReference type="PROSITE" id="PS50835">
    <property type="entry name" value="IG_LIKE"/>
    <property type="match status" value="1"/>
</dbReference>
<evidence type="ECO:0000256" key="1">
    <source>
        <dbReference type="ARBA" id="ARBA00022729"/>
    </source>
</evidence>
<proteinExistence type="predicted"/>